<feature type="transmembrane region" description="Helical" evidence="1">
    <location>
        <begin position="12"/>
        <end position="30"/>
    </location>
</feature>
<name>A0A9J5ZTF0_SOLCO</name>
<keyword evidence="3" id="KW-1185">Reference proteome</keyword>
<dbReference type="EMBL" id="JACXVP010000003">
    <property type="protein sequence ID" value="KAG5615581.1"/>
    <property type="molecule type" value="Genomic_DNA"/>
</dbReference>
<evidence type="ECO:0000256" key="1">
    <source>
        <dbReference type="SAM" id="Phobius"/>
    </source>
</evidence>
<evidence type="ECO:0000313" key="2">
    <source>
        <dbReference type="EMBL" id="KAG5615581.1"/>
    </source>
</evidence>
<keyword evidence="1" id="KW-1133">Transmembrane helix</keyword>
<proteinExistence type="predicted"/>
<dbReference type="Proteomes" id="UP000824120">
    <property type="component" value="Chromosome 3"/>
</dbReference>
<dbReference type="AlphaFoldDB" id="A0A9J5ZTF0"/>
<accession>A0A9J5ZTF0</accession>
<gene>
    <name evidence="2" type="ORF">H5410_015405</name>
</gene>
<reference evidence="2 3" key="1">
    <citation type="submission" date="2020-09" db="EMBL/GenBank/DDBJ databases">
        <title>De no assembly of potato wild relative species, Solanum commersonii.</title>
        <authorList>
            <person name="Cho K."/>
        </authorList>
    </citation>
    <scope>NUCLEOTIDE SEQUENCE [LARGE SCALE GENOMIC DNA]</scope>
    <source>
        <strain evidence="2">LZ3.2</strain>
        <tissue evidence="2">Leaf</tissue>
    </source>
</reference>
<keyword evidence="1" id="KW-0472">Membrane</keyword>
<keyword evidence="1" id="KW-0812">Transmembrane</keyword>
<sequence length="138" mass="16199">MIDSGVNNTILSVLKITWIFFPKMWLVVYMKSVTWRALIRNGKIRTYTFLLINNFSTTYARKIYVNLDIDYTRSLIQKFSTMSTKVQIIKSSNLNNLSIEEQIFLTIYMDIKELLEAEIQEYNVTGKSRIIGIDNYFG</sequence>
<comment type="caution">
    <text evidence="2">The sequence shown here is derived from an EMBL/GenBank/DDBJ whole genome shotgun (WGS) entry which is preliminary data.</text>
</comment>
<organism evidence="2 3">
    <name type="scientific">Solanum commersonii</name>
    <name type="common">Commerson's wild potato</name>
    <name type="synonym">Commerson's nightshade</name>
    <dbReference type="NCBI Taxonomy" id="4109"/>
    <lineage>
        <taxon>Eukaryota</taxon>
        <taxon>Viridiplantae</taxon>
        <taxon>Streptophyta</taxon>
        <taxon>Embryophyta</taxon>
        <taxon>Tracheophyta</taxon>
        <taxon>Spermatophyta</taxon>
        <taxon>Magnoliopsida</taxon>
        <taxon>eudicotyledons</taxon>
        <taxon>Gunneridae</taxon>
        <taxon>Pentapetalae</taxon>
        <taxon>asterids</taxon>
        <taxon>lamiids</taxon>
        <taxon>Solanales</taxon>
        <taxon>Solanaceae</taxon>
        <taxon>Solanoideae</taxon>
        <taxon>Solaneae</taxon>
        <taxon>Solanum</taxon>
    </lineage>
</organism>
<dbReference type="OrthoDB" id="1326007at2759"/>
<protein>
    <submittedName>
        <fullName evidence="2">Uncharacterized protein</fullName>
    </submittedName>
</protein>
<evidence type="ECO:0000313" key="3">
    <source>
        <dbReference type="Proteomes" id="UP000824120"/>
    </source>
</evidence>